<comment type="caution">
    <text evidence="1">The sequence shown here is derived from an EMBL/GenBank/DDBJ whole genome shotgun (WGS) entry which is preliminary data.</text>
</comment>
<dbReference type="AlphaFoldDB" id="V7HVQ3"/>
<proteinExistence type="predicted"/>
<evidence type="ECO:0000313" key="2">
    <source>
        <dbReference type="Proteomes" id="UP000019205"/>
    </source>
</evidence>
<reference evidence="1 2" key="2">
    <citation type="journal article" date="2009" name="PLoS ONE">
        <title>The photosynthetic apparatus and its regulation in the aerobic gammaproteobacterium Congregibacter litoralis gen. nov., sp. nov.</title>
        <authorList>
            <person name="Spring S."/>
            <person name="Lunsdorf H."/>
            <person name="Fuchs B.M."/>
            <person name="Tindall B.J."/>
        </authorList>
    </citation>
    <scope>NUCLEOTIDE SEQUENCE [LARGE SCALE GENOMIC DNA]</scope>
    <source>
        <strain evidence="1">KT71</strain>
    </source>
</reference>
<dbReference type="EMBL" id="AAOA02000001">
    <property type="protein sequence ID" value="ESZ89430.1"/>
    <property type="molecule type" value="Genomic_DNA"/>
</dbReference>
<dbReference type="Proteomes" id="UP000019205">
    <property type="component" value="Chromosome"/>
</dbReference>
<protein>
    <submittedName>
        <fullName evidence="1">Uncharacterized protein</fullName>
    </submittedName>
</protein>
<organism evidence="1 2">
    <name type="scientific">Congregibacter litoralis KT71</name>
    <dbReference type="NCBI Taxonomy" id="314285"/>
    <lineage>
        <taxon>Bacteria</taxon>
        <taxon>Pseudomonadati</taxon>
        <taxon>Pseudomonadota</taxon>
        <taxon>Gammaproteobacteria</taxon>
        <taxon>Cellvibrionales</taxon>
        <taxon>Halieaceae</taxon>
        <taxon>Congregibacter</taxon>
    </lineage>
</organism>
<name>V7HVQ3_9GAMM</name>
<sequence>MFGAPFTPPGTQQLQQYGREDRVAIPLPFTLLDAQDHPLTVDVRGGEVAYFTGTQPGTVGHAQGRPVLEAAGALQQVGDFIDIQHLRYFAGLVYVAHILHGLGAVECHVEEEPQAGDGGVRRDTGRAILDHV</sequence>
<evidence type="ECO:0000313" key="1">
    <source>
        <dbReference type="EMBL" id="ESZ89430.1"/>
    </source>
</evidence>
<keyword evidence="2" id="KW-1185">Reference proteome</keyword>
<reference evidence="1 2" key="1">
    <citation type="journal article" date="2007" name="Proc. Natl. Acad. Sci. U.S.A.">
        <title>Characterization of a marine gammaproteobacterium capable of aerobic anoxygenic photosynthesis.</title>
        <authorList>
            <person name="Fuchs B.M."/>
            <person name="Spring S."/>
            <person name="Teeling H."/>
            <person name="Quast C."/>
            <person name="Wulf J."/>
            <person name="Schattenhofer M."/>
            <person name="Yan S."/>
            <person name="Ferriera S."/>
            <person name="Johnson J."/>
            <person name="Glockner F.O."/>
            <person name="Amann R."/>
        </authorList>
    </citation>
    <scope>NUCLEOTIDE SEQUENCE [LARGE SCALE GENOMIC DNA]</scope>
    <source>
        <strain evidence="1">KT71</strain>
    </source>
</reference>
<accession>V7HVQ3</accession>
<gene>
    <name evidence="1" type="ORF">KT71_002378</name>
</gene>
<dbReference type="HOGENOM" id="CLU_1913494_0_0_6"/>